<name>A0A162MUS0_CORDF</name>
<evidence type="ECO:0000313" key="4">
    <source>
        <dbReference type="EMBL" id="OAA70759.1"/>
    </source>
</evidence>
<dbReference type="Pfam" id="PF13934">
    <property type="entry name" value="ELYS"/>
    <property type="match status" value="1"/>
</dbReference>
<keyword evidence="5" id="KW-1185">Reference proteome</keyword>
<dbReference type="AlphaFoldDB" id="A0A162MUS0"/>
<evidence type="ECO:0000313" key="5">
    <source>
        <dbReference type="Proteomes" id="UP000076881"/>
    </source>
</evidence>
<gene>
    <name evidence="4" type="ORF">LEL_09350</name>
</gene>
<organism evidence="4 5">
    <name type="scientific">Akanthomyces lecanii RCEF 1005</name>
    <dbReference type="NCBI Taxonomy" id="1081108"/>
    <lineage>
        <taxon>Eukaryota</taxon>
        <taxon>Fungi</taxon>
        <taxon>Dikarya</taxon>
        <taxon>Ascomycota</taxon>
        <taxon>Pezizomycotina</taxon>
        <taxon>Sordariomycetes</taxon>
        <taxon>Hypocreomycetidae</taxon>
        <taxon>Hypocreales</taxon>
        <taxon>Cordycipitaceae</taxon>
        <taxon>Akanthomyces</taxon>
        <taxon>Cordyceps confragosa</taxon>
    </lineage>
</organism>
<evidence type="ECO:0000259" key="3">
    <source>
        <dbReference type="Pfam" id="PF13934"/>
    </source>
</evidence>
<comment type="subcellular location">
    <subcellularLocation>
        <location evidence="1">Nucleus</location>
    </subcellularLocation>
</comment>
<feature type="domain" description="ELYS-like" evidence="3">
    <location>
        <begin position="37"/>
        <end position="255"/>
    </location>
</feature>
<dbReference type="GO" id="GO:0005634">
    <property type="term" value="C:nucleus"/>
    <property type="evidence" value="ECO:0007669"/>
    <property type="project" value="UniProtKB-SubCell"/>
</dbReference>
<dbReference type="EMBL" id="AZHF01000009">
    <property type="protein sequence ID" value="OAA70759.1"/>
    <property type="molecule type" value="Genomic_DNA"/>
</dbReference>
<comment type="caution">
    <text evidence="4">The sequence shown here is derived from an EMBL/GenBank/DDBJ whole genome shotgun (WGS) entry which is preliminary data.</text>
</comment>
<dbReference type="OrthoDB" id="20729at2759"/>
<proteinExistence type="predicted"/>
<evidence type="ECO:0000256" key="1">
    <source>
        <dbReference type="ARBA" id="ARBA00004123"/>
    </source>
</evidence>
<dbReference type="InterPro" id="IPR025151">
    <property type="entry name" value="ELYS_dom"/>
</dbReference>
<evidence type="ECO:0000256" key="2">
    <source>
        <dbReference type="ARBA" id="ARBA00023242"/>
    </source>
</evidence>
<protein>
    <recommendedName>
        <fullName evidence="3">ELYS-like domain-containing protein</fullName>
    </recommendedName>
</protein>
<sequence length="306" mass="34552">MLDYTQFPQVFPAALHSPYDRKLQQDIDGHRKTLSGVLFIDRVLRALGIAKAKVYPPKTDNALKQLHQSVCDATVSTHHKLSLFYYVLLDFDGSNGPSYISQEFVAASGLPANYQLFMQGLWYMDHLEFSSALEYVSHPSLGPDFSDDIIIALVQHAPDEDYTLPLAYFTSVRPILKSSIAVELLFDAMSRTNVTEALLYSRTFPDHAREQLFLRLIASVLDGSKGDEITSQASELVFLPFDTTEDTWFEDFLSNGEGRTLKRAKDMLLVRRIACDRFEELTKYKANNEWAAVLEGIKSGVEGHLQ</sequence>
<dbReference type="STRING" id="1081108.A0A162MUS0"/>
<dbReference type="Proteomes" id="UP000076881">
    <property type="component" value="Unassembled WGS sequence"/>
</dbReference>
<keyword evidence="2" id="KW-0539">Nucleus</keyword>
<reference evidence="4 5" key="1">
    <citation type="journal article" date="2016" name="Genome Biol. Evol.">
        <title>Divergent and convergent evolution of fungal pathogenicity.</title>
        <authorList>
            <person name="Shang Y."/>
            <person name="Xiao G."/>
            <person name="Zheng P."/>
            <person name="Cen K."/>
            <person name="Zhan S."/>
            <person name="Wang C."/>
        </authorList>
    </citation>
    <scope>NUCLEOTIDE SEQUENCE [LARGE SCALE GENOMIC DNA]</scope>
    <source>
        <strain evidence="4 5">RCEF 1005</strain>
    </source>
</reference>
<accession>A0A162MUS0</accession>